<dbReference type="AlphaFoldDB" id="F0SL38"/>
<accession>F0SL38</accession>
<dbReference type="Pfam" id="PF09723">
    <property type="entry name" value="Zn_ribbon_8"/>
    <property type="match status" value="1"/>
</dbReference>
<dbReference type="eggNOG" id="COG2331">
    <property type="taxonomic scope" value="Bacteria"/>
</dbReference>
<dbReference type="STRING" id="756272.Plabr_3324"/>
<sequence>MPLFEFRCGSCDAVFEELVRGSQKVNCPSCESKQVEKLMSASAGRVAGGSALPIAGSCPPPEAGPCGTGCCRLP</sequence>
<dbReference type="KEGG" id="pbs:Plabr_3324"/>
<dbReference type="NCBIfam" id="TIGR02605">
    <property type="entry name" value="CxxC_CxxC_SSSS"/>
    <property type="match status" value="1"/>
</dbReference>
<dbReference type="RefSeq" id="WP_013629641.1">
    <property type="nucleotide sequence ID" value="NC_015174.1"/>
</dbReference>
<dbReference type="EMBL" id="CP002546">
    <property type="protein sequence ID" value="ADY60921.1"/>
    <property type="molecule type" value="Genomic_DNA"/>
</dbReference>
<organism evidence="2 3">
    <name type="scientific">Rubinisphaera brasiliensis (strain ATCC 49424 / DSM 5305 / JCM 21570 / IAM 15109 / NBRC 103401 / IFAM 1448)</name>
    <name type="common">Planctomyces brasiliensis</name>
    <dbReference type="NCBI Taxonomy" id="756272"/>
    <lineage>
        <taxon>Bacteria</taxon>
        <taxon>Pseudomonadati</taxon>
        <taxon>Planctomycetota</taxon>
        <taxon>Planctomycetia</taxon>
        <taxon>Planctomycetales</taxon>
        <taxon>Planctomycetaceae</taxon>
        <taxon>Rubinisphaera</taxon>
    </lineage>
</organism>
<proteinExistence type="predicted"/>
<dbReference type="OrthoDB" id="9813321at2"/>
<dbReference type="SMART" id="SM00834">
    <property type="entry name" value="CxxC_CXXC_SSSS"/>
    <property type="match status" value="1"/>
</dbReference>
<dbReference type="InterPro" id="IPR013429">
    <property type="entry name" value="Regulatory_FmdB_Zinc_ribbon"/>
</dbReference>
<reference evidence="3" key="1">
    <citation type="submission" date="2011-02" db="EMBL/GenBank/DDBJ databases">
        <title>The complete genome of Planctomyces brasiliensis DSM 5305.</title>
        <authorList>
            <person name="Lucas S."/>
            <person name="Copeland A."/>
            <person name="Lapidus A."/>
            <person name="Bruce D."/>
            <person name="Goodwin L."/>
            <person name="Pitluck S."/>
            <person name="Kyrpides N."/>
            <person name="Mavromatis K."/>
            <person name="Pagani I."/>
            <person name="Ivanova N."/>
            <person name="Ovchinnikova G."/>
            <person name="Lu M."/>
            <person name="Detter J.C."/>
            <person name="Han C."/>
            <person name="Land M."/>
            <person name="Hauser L."/>
            <person name="Markowitz V."/>
            <person name="Cheng J.-F."/>
            <person name="Hugenholtz P."/>
            <person name="Woyke T."/>
            <person name="Wu D."/>
            <person name="Tindall B."/>
            <person name="Pomrenke H.G."/>
            <person name="Brambilla E."/>
            <person name="Klenk H.-P."/>
            <person name="Eisen J.A."/>
        </authorList>
    </citation>
    <scope>NUCLEOTIDE SEQUENCE [LARGE SCALE GENOMIC DNA]</scope>
    <source>
        <strain evidence="3">ATCC 49424 / DSM 5305 / JCM 21570 / NBRC 103401 / IFAM 1448</strain>
    </source>
</reference>
<keyword evidence="3" id="KW-1185">Reference proteome</keyword>
<feature type="domain" description="Putative regulatory protein FmdB zinc ribbon" evidence="1">
    <location>
        <begin position="1"/>
        <end position="40"/>
    </location>
</feature>
<evidence type="ECO:0000313" key="3">
    <source>
        <dbReference type="Proteomes" id="UP000006860"/>
    </source>
</evidence>
<name>F0SL38_RUBBR</name>
<evidence type="ECO:0000313" key="2">
    <source>
        <dbReference type="EMBL" id="ADY60921.1"/>
    </source>
</evidence>
<dbReference type="Proteomes" id="UP000006860">
    <property type="component" value="Chromosome"/>
</dbReference>
<dbReference type="HOGENOM" id="CLU_136025_4_0_0"/>
<evidence type="ECO:0000259" key="1">
    <source>
        <dbReference type="SMART" id="SM00834"/>
    </source>
</evidence>
<protein>
    <submittedName>
        <fullName evidence="2">Regulatory protein, FmdB family</fullName>
    </submittedName>
</protein>
<gene>
    <name evidence="2" type="ordered locus">Plabr_3324</name>
</gene>